<evidence type="ECO:0000313" key="2">
    <source>
        <dbReference type="EMBL" id="GFH34493.1"/>
    </source>
</evidence>
<evidence type="ECO:0000256" key="1">
    <source>
        <dbReference type="SAM" id="MobiDB-lite"/>
    </source>
</evidence>
<dbReference type="Proteomes" id="UP000484988">
    <property type="component" value="Unassembled WGS sequence"/>
</dbReference>
<keyword evidence="3" id="KW-1185">Reference proteome</keyword>
<feature type="compositionally biased region" description="Basic and acidic residues" evidence="1">
    <location>
        <begin position="27"/>
        <end position="37"/>
    </location>
</feature>
<dbReference type="EMBL" id="BLLG01000002">
    <property type="protein sequence ID" value="GFH34493.1"/>
    <property type="molecule type" value="Genomic_DNA"/>
</dbReference>
<comment type="caution">
    <text evidence="2">The sequence shown here is derived from an EMBL/GenBank/DDBJ whole genome shotgun (WGS) entry which is preliminary data.</text>
</comment>
<accession>A0A6A0AQB5</accession>
<feature type="region of interest" description="Disordered" evidence="1">
    <location>
        <begin position="1"/>
        <end position="64"/>
    </location>
</feature>
<name>A0A6A0AQB5_9ACTN</name>
<sequence length="122" mass="13135">MVPKGDPRTAGSGEKSRAAAQTGGVRHAYERLRHRDAGTASAHRGSRSGYRSGSRSERIGAAPVCVTHRDPVPVAAEVPPNARWRGGAVREDDHRAPAHGRTRCLPHTVAPDDTYARRRTAL</sequence>
<dbReference type="AlphaFoldDB" id="A0A6A0AQB5"/>
<organism evidence="2 3">
    <name type="scientific">Streptomyces pacificus</name>
    <dbReference type="NCBI Taxonomy" id="2705029"/>
    <lineage>
        <taxon>Bacteria</taxon>
        <taxon>Bacillati</taxon>
        <taxon>Actinomycetota</taxon>
        <taxon>Actinomycetes</taxon>
        <taxon>Kitasatosporales</taxon>
        <taxon>Streptomycetaceae</taxon>
        <taxon>Streptomyces</taxon>
    </lineage>
</organism>
<proteinExistence type="predicted"/>
<feature type="region of interest" description="Disordered" evidence="1">
    <location>
        <begin position="77"/>
        <end position="122"/>
    </location>
</feature>
<gene>
    <name evidence="2" type="ORF">SCWH03_07070</name>
</gene>
<reference evidence="2 3" key="1">
    <citation type="submission" date="2020-02" db="EMBL/GenBank/DDBJ databases">
        <title>Whole Genome Shotgun Sequence of Streptomyces sp. strain CWH03.</title>
        <authorList>
            <person name="Dohra H."/>
            <person name="Kodani S."/>
            <person name="Yamamura H."/>
        </authorList>
    </citation>
    <scope>NUCLEOTIDE SEQUENCE [LARGE SCALE GENOMIC DNA]</scope>
    <source>
        <strain evidence="2 3">CWH03</strain>
    </source>
</reference>
<evidence type="ECO:0000313" key="3">
    <source>
        <dbReference type="Proteomes" id="UP000484988"/>
    </source>
</evidence>
<protein>
    <submittedName>
        <fullName evidence="2">Uncharacterized protein</fullName>
    </submittedName>
</protein>